<dbReference type="GeneID" id="36406129"/>
<name>A0A0P1AIM3_PLAHL</name>
<organism evidence="1 2">
    <name type="scientific">Plasmopara halstedii</name>
    <name type="common">Downy mildew of sunflower</name>
    <dbReference type="NCBI Taxonomy" id="4781"/>
    <lineage>
        <taxon>Eukaryota</taxon>
        <taxon>Sar</taxon>
        <taxon>Stramenopiles</taxon>
        <taxon>Oomycota</taxon>
        <taxon>Peronosporomycetes</taxon>
        <taxon>Peronosporales</taxon>
        <taxon>Peronosporaceae</taxon>
        <taxon>Plasmopara</taxon>
    </lineage>
</organism>
<dbReference type="OrthoDB" id="59449at2759"/>
<dbReference type="RefSeq" id="XP_024577265.1">
    <property type="nucleotide sequence ID" value="XM_024726605.1"/>
</dbReference>
<evidence type="ECO:0000313" key="1">
    <source>
        <dbReference type="EMBL" id="CEG40896.1"/>
    </source>
</evidence>
<protein>
    <submittedName>
        <fullName evidence="1">Ptype atpase</fullName>
    </submittedName>
</protein>
<sequence length="347" mass="39112">MCASKTNGYQGYKPFAMQQCATLKPGESYEQRATKFSSMGSQITTSILKNRMGRHAYESVAMQNGLHVRSEHYRVPDRRGVSVNEKLPSSKPFIASSTYLHDFPASDEVRRGILHTPLEEYEKAFMAIAQENNQHQGKAIHLCQLQNVLELALDEAQVCRVVDVFHSFLDRRGSVRDQISWELFLHAIDHVNKLIDQELSHCKMPEPSCKTWSDQAVIEKKRNESLIYSCTPASSYKKDYGAYGDNPRDRPYMRKRGMASTTADLNSGTMRMTTHLPGYGGFLPLSSHSTNENNHFVPTLSELRLYHSENIPGYSGHKPVDCANYRGECRAGSDSCTTTGDSYKGHN</sequence>
<dbReference type="EMBL" id="CCYD01000524">
    <property type="protein sequence ID" value="CEG40896.1"/>
    <property type="molecule type" value="Genomic_DNA"/>
</dbReference>
<keyword evidence="2" id="KW-1185">Reference proteome</keyword>
<proteinExistence type="predicted"/>
<dbReference type="AlphaFoldDB" id="A0A0P1AIM3"/>
<reference evidence="2" key="1">
    <citation type="submission" date="2014-09" db="EMBL/GenBank/DDBJ databases">
        <authorList>
            <person name="Sharma Rahul"/>
            <person name="Thines Marco"/>
        </authorList>
    </citation>
    <scope>NUCLEOTIDE SEQUENCE [LARGE SCALE GENOMIC DNA]</scope>
</reference>
<evidence type="ECO:0000313" key="2">
    <source>
        <dbReference type="Proteomes" id="UP000054928"/>
    </source>
</evidence>
<dbReference type="Proteomes" id="UP000054928">
    <property type="component" value="Unassembled WGS sequence"/>
</dbReference>
<accession>A0A0P1AIM3</accession>
<dbReference type="OMA" id="CANYRGE"/>